<accession>A0AAV7YMN0</accession>
<proteinExistence type="predicted"/>
<protein>
    <submittedName>
        <fullName evidence="2">Immunoglobulin (Cd79a)-binding protein</fullName>
    </submittedName>
</protein>
<feature type="compositionally biased region" description="Basic and acidic residues" evidence="1">
    <location>
        <begin position="322"/>
        <end position="342"/>
    </location>
</feature>
<dbReference type="Proteomes" id="UP001146793">
    <property type="component" value="Unassembled WGS sequence"/>
</dbReference>
<feature type="region of interest" description="Disordered" evidence="1">
    <location>
        <begin position="319"/>
        <end position="383"/>
    </location>
</feature>
<dbReference type="GO" id="GO:0051721">
    <property type="term" value="F:protein phosphatase 2A binding"/>
    <property type="evidence" value="ECO:0007669"/>
    <property type="project" value="TreeGrafter"/>
</dbReference>
<organism evidence="2 3">
    <name type="scientific">Anaeramoeba flamelloides</name>
    <dbReference type="NCBI Taxonomy" id="1746091"/>
    <lineage>
        <taxon>Eukaryota</taxon>
        <taxon>Metamonada</taxon>
        <taxon>Anaeramoebidae</taxon>
        <taxon>Anaeramoeba</taxon>
    </lineage>
</organism>
<dbReference type="PANTHER" id="PTHR10933:SF9">
    <property type="entry name" value="IMMUNOGLOBULIN-BINDING PROTEIN 1"/>
    <property type="match status" value="1"/>
</dbReference>
<comment type="caution">
    <text evidence="2">The sequence shown here is derived from an EMBL/GenBank/DDBJ whole genome shotgun (WGS) entry which is preliminary data.</text>
</comment>
<dbReference type="AlphaFoldDB" id="A0AAV7YMN0"/>
<evidence type="ECO:0000256" key="1">
    <source>
        <dbReference type="SAM" id="MobiDB-lite"/>
    </source>
</evidence>
<dbReference type="InterPro" id="IPR038511">
    <property type="entry name" value="TAP42/TAP46-like_sf"/>
</dbReference>
<sequence length="383" mass="45491">MEKSLPDLFEQGQKLCESIDKGGFEREELPDQINKCLSIFDKVGKLMRSNSVFSENETIKEIKTSSLKYLLVPYYIAEVQNRISTKRDIVIKNAYVLYNAFLRKCLSLEIMNKSDLLSYKTVKRKLKQQMKGYNEEEVEEEEKKKSKKTTNKLSGMNLYQQQSDQRNLMVERYKRDKLSKEKIAKFEKLIKKQEQNSNQGIEENELDEMVRDFVLARIDISIRKAIQSCESFLQELEILKFIKDQGGKEEVDKKLKKEREDFKKNKKSGQQIKMIHIPKTKIEKTKEIKEKMYQPFHRQPIISEWDYLQKELEEEGVISGYGEKEKKQLTEEEKIDKELKLDEDNEEEQDKKTYEKREWDEFKDDNPTGWGNRPGKKGDKRGE</sequence>
<feature type="compositionally biased region" description="Basic and acidic residues" evidence="1">
    <location>
        <begin position="349"/>
        <end position="366"/>
    </location>
</feature>
<dbReference type="Pfam" id="PF04177">
    <property type="entry name" value="TAP42"/>
    <property type="match status" value="1"/>
</dbReference>
<name>A0AAV7YMN0_9EUKA</name>
<dbReference type="GO" id="GO:0035303">
    <property type="term" value="P:regulation of dephosphorylation"/>
    <property type="evidence" value="ECO:0007669"/>
    <property type="project" value="TreeGrafter"/>
</dbReference>
<evidence type="ECO:0000313" key="3">
    <source>
        <dbReference type="Proteomes" id="UP001146793"/>
    </source>
</evidence>
<feature type="region of interest" description="Disordered" evidence="1">
    <location>
        <begin position="131"/>
        <end position="154"/>
    </location>
</feature>
<dbReference type="EMBL" id="JANTQA010000051">
    <property type="protein sequence ID" value="KAJ3430220.1"/>
    <property type="molecule type" value="Genomic_DNA"/>
</dbReference>
<gene>
    <name evidence="2" type="ORF">M0812_23222</name>
</gene>
<dbReference type="Gene3D" id="1.25.40.540">
    <property type="entry name" value="TAP42-like family"/>
    <property type="match status" value="1"/>
</dbReference>
<dbReference type="GO" id="GO:0009966">
    <property type="term" value="P:regulation of signal transduction"/>
    <property type="evidence" value="ECO:0007669"/>
    <property type="project" value="InterPro"/>
</dbReference>
<reference evidence="2" key="1">
    <citation type="submission" date="2022-08" db="EMBL/GenBank/DDBJ databases">
        <title>Novel sulphate-reducing endosymbionts in the free-living metamonad Anaeramoeba.</title>
        <authorList>
            <person name="Jerlstrom-Hultqvist J."/>
            <person name="Cepicka I."/>
            <person name="Gallot-Lavallee L."/>
            <person name="Salas-Leiva D."/>
            <person name="Curtis B.A."/>
            <person name="Zahonova K."/>
            <person name="Pipaliya S."/>
            <person name="Dacks J."/>
            <person name="Roger A.J."/>
        </authorList>
    </citation>
    <scope>NUCLEOTIDE SEQUENCE</scope>
    <source>
        <strain evidence="2">Busselton2</strain>
    </source>
</reference>
<dbReference type="PANTHER" id="PTHR10933">
    <property type="entry name" value="IMMUNOGLOBULIN-BINDING PROTEIN 1"/>
    <property type="match status" value="1"/>
</dbReference>
<evidence type="ECO:0000313" key="2">
    <source>
        <dbReference type="EMBL" id="KAJ3430220.1"/>
    </source>
</evidence>
<dbReference type="GO" id="GO:0005829">
    <property type="term" value="C:cytosol"/>
    <property type="evidence" value="ECO:0007669"/>
    <property type="project" value="TreeGrafter"/>
</dbReference>
<dbReference type="InterPro" id="IPR007304">
    <property type="entry name" value="TAP46-like"/>
</dbReference>